<evidence type="ECO:0000256" key="5">
    <source>
        <dbReference type="ARBA" id="ARBA00023136"/>
    </source>
</evidence>
<dbReference type="GO" id="GO:0015209">
    <property type="term" value="F:cytosine transmembrane transporter activity"/>
    <property type="evidence" value="ECO:0007669"/>
    <property type="project" value="InterPro"/>
</dbReference>
<dbReference type="InterPro" id="IPR001248">
    <property type="entry name" value="Pur-cyt_permease"/>
</dbReference>
<keyword evidence="4 6" id="KW-1133">Transmembrane helix</keyword>
<dbReference type="RefSeq" id="WP_133628319.1">
    <property type="nucleotide sequence ID" value="NZ_SOAZ01000012.1"/>
</dbReference>
<dbReference type="GO" id="GO:0005886">
    <property type="term" value="C:plasma membrane"/>
    <property type="evidence" value="ECO:0007669"/>
    <property type="project" value="TreeGrafter"/>
</dbReference>
<dbReference type="OrthoDB" id="9780088at2"/>
<keyword evidence="8" id="KW-1185">Reference proteome</keyword>
<gene>
    <name evidence="7" type="ORF">EDD71_11253</name>
</gene>
<evidence type="ECO:0000313" key="7">
    <source>
        <dbReference type="EMBL" id="TDT57271.1"/>
    </source>
</evidence>
<dbReference type="NCBIfam" id="TIGR02358">
    <property type="entry name" value="thia_cytX"/>
    <property type="match status" value="1"/>
</dbReference>
<evidence type="ECO:0000256" key="3">
    <source>
        <dbReference type="ARBA" id="ARBA00022692"/>
    </source>
</evidence>
<feature type="transmembrane region" description="Helical" evidence="6">
    <location>
        <begin position="375"/>
        <end position="397"/>
    </location>
</feature>
<feature type="transmembrane region" description="Helical" evidence="6">
    <location>
        <begin position="247"/>
        <end position="272"/>
    </location>
</feature>
<comment type="similarity">
    <text evidence="2">Belongs to the purine-cytosine permease (2.A.39) family.</text>
</comment>
<evidence type="ECO:0000256" key="4">
    <source>
        <dbReference type="ARBA" id="ARBA00022989"/>
    </source>
</evidence>
<feature type="transmembrane region" description="Helical" evidence="6">
    <location>
        <begin position="188"/>
        <end position="208"/>
    </location>
</feature>
<reference evidence="7 8" key="1">
    <citation type="submission" date="2019-03" db="EMBL/GenBank/DDBJ databases">
        <title>Genomic Encyclopedia of Type Strains, Phase IV (KMG-IV): sequencing the most valuable type-strain genomes for metagenomic binning, comparative biology and taxonomic classification.</title>
        <authorList>
            <person name="Goeker M."/>
        </authorList>
    </citation>
    <scope>NUCLEOTIDE SEQUENCE [LARGE SCALE GENOMIC DNA]</scope>
    <source>
        <strain evidence="7 8">DSM 24455</strain>
    </source>
</reference>
<feature type="transmembrane region" description="Helical" evidence="6">
    <location>
        <begin position="85"/>
        <end position="105"/>
    </location>
</feature>
<comment type="subcellular location">
    <subcellularLocation>
        <location evidence="1">Membrane</location>
        <topology evidence="1">Multi-pass membrane protein</topology>
    </subcellularLocation>
</comment>
<sequence length="412" mass="45206">MNNETKNNLTAFNFLFLWFGAAISIAEIMTGSLIAPLGFKTGFLVILLGHAIGTAILVLGGVIGTEERIPAIMSTRISFGSYGSYLFSILNVLQLIGWTAVMIISGGRSINIISKTLWSFDSINFWSIVIGLLVCLWIVSGSAGFKKINTAAVFLLLILTIVLSFIVFKNGELFTKQATGNMSFGGALELNIVMPLSWLPLIADYTRFAKSKKGAVSGSFIGYFVASSWMYLVGLGAAILFENPDVGAIMTAANLGFAALGIIVLATVTTTFMDVYSAGVTFLNIMPNLNEKTVSVIMGVIGTIVAIVVPIEQYESFLYAIGSVFAPLFAILFTDYFIIKKRTRIQDNLIIDWGAMIVWIIGVVLYYILIKFDFILGSTVPVMILTSLIYILSWRWIENWKYLRKSQNSYQG</sequence>
<dbReference type="Pfam" id="PF02133">
    <property type="entry name" value="Transp_cyt_pur"/>
    <property type="match status" value="1"/>
</dbReference>
<evidence type="ECO:0000256" key="1">
    <source>
        <dbReference type="ARBA" id="ARBA00004141"/>
    </source>
</evidence>
<proteinExistence type="inferred from homology"/>
<dbReference type="AlphaFoldDB" id="A0A4R7KL38"/>
<feature type="transmembrane region" description="Helical" evidence="6">
    <location>
        <begin position="220"/>
        <end position="241"/>
    </location>
</feature>
<evidence type="ECO:0000256" key="6">
    <source>
        <dbReference type="SAM" id="Phobius"/>
    </source>
</evidence>
<feature type="transmembrane region" description="Helical" evidence="6">
    <location>
        <begin position="293"/>
        <end position="311"/>
    </location>
</feature>
<feature type="transmembrane region" description="Helical" evidence="6">
    <location>
        <begin position="12"/>
        <end position="35"/>
    </location>
</feature>
<name>A0A4R7KL38_9CLOT</name>
<dbReference type="Gene3D" id="1.10.4160.10">
    <property type="entry name" value="Hydantoin permease"/>
    <property type="match status" value="1"/>
</dbReference>
<accession>A0A4R7KL38</accession>
<evidence type="ECO:0000256" key="2">
    <source>
        <dbReference type="ARBA" id="ARBA00008974"/>
    </source>
</evidence>
<dbReference type="InterPro" id="IPR030191">
    <property type="entry name" value="CodB"/>
</dbReference>
<feature type="transmembrane region" description="Helical" evidence="6">
    <location>
        <begin position="117"/>
        <end position="139"/>
    </location>
</feature>
<comment type="caution">
    <text evidence="7">The sequence shown here is derived from an EMBL/GenBank/DDBJ whole genome shotgun (WGS) entry which is preliminary data.</text>
</comment>
<keyword evidence="3 6" id="KW-0812">Transmembrane</keyword>
<dbReference type="InterPro" id="IPR012732">
    <property type="entry name" value="Thia_CytX"/>
</dbReference>
<feature type="transmembrane region" description="Helical" evidence="6">
    <location>
        <begin position="350"/>
        <end position="369"/>
    </location>
</feature>
<protein>
    <submittedName>
        <fullName evidence="7">Putative hydroxymethylpyrimidine transporter CytX</fullName>
    </submittedName>
</protein>
<feature type="transmembrane region" description="Helical" evidence="6">
    <location>
        <begin position="317"/>
        <end position="338"/>
    </location>
</feature>
<dbReference type="PANTHER" id="PTHR30569:SF0">
    <property type="entry name" value="CYTOSINE PERMEASE"/>
    <property type="match status" value="1"/>
</dbReference>
<organism evidence="7 8">
    <name type="scientific">Fonticella tunisiensis</name>
    <dbReference type="NCBI Taxonomy" id="1096341"/>
    <lineage>
        <taxon>Bacteria</taxon>
        <taxon>Bacillati</taxon>
        <taxon>Bacillota</taxon>
        <taxon>Clostridia</taxon>
        <taxon>Eubacteriales</taxon>
        <taxon>Clostridiaceae</taxon>
        <taxon>Fonticella</taxon>
    </lineage>
</organism>
<dbReference type="PANTHER" id="PTHR30569">
    <property type="entry name" value="CYTOSINE TRANSPORTER CODB"/>
    <property type="match status" value="1"/>
</dbReference>
<dbReference type="Proteomes" id="UP000295325">
    <property type="component" value="Unassembled WGS sequence"/>
</dbReference>
<dbReference type="EMBL" id="SOAZ01000012">
    <property type="protein sequence ID" value="TDT57271.1"/>
    <property type="molecule type" value="Genomic_DNA"/>
</dbReference>
<feature type="transmembrane region" description="Helical" evidence="6">
    <location>
        <begin position="151"/>
        <end position="168"/>
    </location>
</feature>
<feature type="transmembrane region" description="Helical" evidence="6">
    <location>
        <begin position="41"/>
        <end position="64"/>
    </location>
</feature>
<evidence type="ECO:0000313" key="8">
    <source>
        <dbReference type="Proteomes" id="UP000295325"/>
    </source>
</evidence>
<keyword evidence="5 6" id="KW-0472">Membrane</keyword>